<name>A0A9D2LSU9_9FIRM</name>
<dbReference type="Gene3D" id="2.40.320.10">
    <property type="entry name" value="Hypothetical Protein Pfu-838710-001"/>
    <property type="match status" value="1"/>
</dbReference>
<proteinExistence type="predicted"/>
<feature type="domain" description="CYTH" evidence="2">
    <location>
        <begin position="1"/>
        <end position="154"/>
    </location>
</feature>
<dbReference type="EMBL" id="DWYZ01000158">
    <property type="protein sequence ID" value="HJB28787.1"/>
    <property type="molecule type" value="Genomic_DNA"/>
</dbReference>
<evidence type="ECO:0000259" key="2">
    <source>
        <dbReference type="PROSITE" id="PS51707"/>
    </source>
</evidence>
<accession>A0A9D2LSU9</accession>
<organism evidence="3 4">
    <name type="scientific">Candidatus Blautia faecavium</name>
    <dbReference type="NCBI Taxonomy" id="2838487"/>
    <lineage>
        <taxon>Bacteria</taxon>
        <taxon>Bacillati</taxon>
        <taxon>Bacillota</taxon>
        <taxon>Clostridia</taxon>
        <taxon>Lachnospirales</taxon>
        <taxon>Lachnospiraceae</taxon>
        <taxon>Blautia</taxon>
    </lineage>
</organism>
<evidence type="ECO:0000313" key="3">
    <source>
        <dbReference type="EMBL" id="HJB28787.1"/>
    </source>
</evidence>
<dbReference type="InterPro" id="IPR023577">
    <property type="entry name" value="CYTH_domain"/>
</dbReference>
<protein>
    <submittedName>
        <fullName evidence="3">CYTH domain-containing protein</fullName>
    </submittedName>
</protein>
<dbReference type="AlphaFoldDB" id="A0A9D2LSU9"/>
<sequence>MEIERKFLIEKEKLPPSLDQYPCRRIEQGYLCTDPVVRIRQEDDTYYLTYKAGGFLAREEYNLPLTKEAYAHLRLKTDGIVLAKTRYLIPEKDGLTIELDIFDEPYEGLYLAEVEFDSKEAAENYQPPFWFGEDVTYSAIYHNSNLSKGMPPGD</sequence>
<gene>
    <name evidence="3" type="ORF">IAA06_08330</name>
</gene>
<reference evidence="3" key="1">
    <citation type="journal article" date="2021" name="PeerJ">
        <title>Extensive microbial diversity within the chicken gut microbiome revealed by metagenomics and culture.</title>
        <authorList>
            <person name="Gilroy R."/>
            <person name="Ravi A."/>
            <person name="Getino M."/>
            <person name="Pursley I."/>
            <person name="Horton D.L."/>
            <person name="Alikhan N.F."/>
            <person name="Baker D."/>
            <person name="Gharbi K."/>
            <person name="Hall N."/>
            <person name="Watson M."/>
            <person name="Adriaenssens E.M."/>
            <person name="Foster-Nyarko E."/>
            <person name="Jarju S."/>
            <person name="Secka A."/>
            <person name="Antonio M."/>
            <person name="Oren A."/>
            <person name="Chaudhuri R.R."/>
            <person name="La Ragione R."/>
            <person name="Hildebrand F."/>
            <person name="Pallen M.J."/>
        </authorList>
    </citation>
    <scope>NUCLEOTIDE SEQUENCE</scope>
    <source>
        <strain evidence="3">ChiSjej1B19-5720</strain>
    </source>
</reference>
<comment type="caution">
    <text evidence="3">The sequence shown here is derived from an EMBL/GenBank/DDBJ whole genome shotgun (WGS) entry which is preliminary data.</text>
</comment>
<reference evidence="3" key="2">
    <citation type="submission" date="2021-04" db="EMBL/GenBank/DDBJ databases">
        <authorList>
            <person name="Gilroy R."/>
        </authorList>
    </citation>
    <scope>NUCLEOTIDE SEQUENCE</scope>
    <source>
        <strain evidence="3">ChiSjej1B19-5720</strain>
    </source>
</reference>
<evidence type="ECO:0000256" key="1">
    <source>
        <dbReference type="PIRSR" id="PIRSR016487-1"/>
    </source>
</evidence>
<dbReference type="Pfam" id="PF01928">
    <property type="entry name" value="CYTH"/>
    <property type="match status" value="1"/>
</dbReference>
<dbReference type="InterPro" id="IPR033469">
    <property type="entry name" value="CYTH-like_dom_sf"/>
</dbReference>
<dbReference type="PANTHER" id="PTHR40114">
    <property type="entry name" value="SLR0698 PROTEIN"/>
    <property type="match status" value="1"/>
</dbReference>
<dbReference type="SUPFAM" id="SSF55154">
    <property type="entry name" value="CYTH-like phosphatases"/>
    <property type="match status" value="1"/>
</dbReference>
<dbReference type="PROSITE" id="PS51707">
    <property type="entry name" value="CYTH"/>
    <property type="match status" value="1"/>
</dbReference>
<dbReference type="PANTHER" id="PTHR40114:SF1">
    <property type="entry name" value="SLR0698 PROTEIN"/>
    <property type="match status" value="1"/>
</dbReference>
<dbReference type="Proteomes" id="UP000823842">
    <property type="component" value="Unassembled WGS sequence"/>
</dbReference>
<dbReference type="PIRSF" id="PIRSF016487">
    <property type="entry name" value="CYTH_UCP016487"/>
    <property type="match status" value="1"/>
</dbReference>
<dbReference type="InterPro" id="IPR012042">
    <property type="entry name" value="NeuTTM/CthTTM-like"/>
</dbReference>
<dbReference type="CDD" id="cd07761">
    <property type="entry name" value="CYTH-like_CthTTM-like"/>
    <property type="match status" value="1"/>
</dbReference>
<dbReference type="SMART" id="SM01118">
    <property type="entry name" value="CYTH"/>
    <property type="match status" value="1"/>
</dbReference>
<feature type="active site" description="Proton acceptor" evidence="1">
    <location>
        <position position="30"/>
    </location>
</feature>
<evidence type="ECO:0000313" key="4">
    <source>
        <dbReference type="Proteomes" id="UP000823842"/>
    </source>
</evidence>